<dbReference type="AlphaFoldDB" id="A0A931GJM0"/>
<dbReference type="EMBL" id="JADOUA010000001">
    <property type="protein sequence ID" value="MBG6089883.1"/>
    <property type="molecule type" value="Genomic_DNA"/>
</dbReference>
<sequence>MHPFRVGLEPGLYASDRQPVGATGAAVFYPSADQLELPESVADLEGWVIAVLRAAPHHAMASALEQAEAIAAQRFTGEEIVNALRRVLSTELGRAARG</sequence>
<organism evidence="1 2">
    <name type="scientific">Actinomadura viridis</name>
    <dbReference type="NCBI Taxonomy" id="58110"/>
    <lineage>
        <taxon>Bacteria</taxon>
        <taxon>Bacillati</taxon>
        <taxon>Actinomycetota</taxon>
        <taxon>Actinomycetes</taxon>
        <taxon>Streptosporangiales</taxon>
        <taxon>Thermomonosporaceae</taxon>
        <taxon>Actinomadura</taxon>
    </lineage>
</organism>
<dbReference type="Proteomes" id="UP000614047">
    <property type="component" value="Unassembled WGS sequence"/>
</dbReference>
<name>A0A931GJM0_9ACTN</name>
<proteinExistence type="predicted"/>
<protein>
    <submittedName>
        <fullName evidence="1">Uncharacterized protein</fullName>
    </submittedName>
</protein>
<evidence type="ECO:0000313" key="2">
    <source>
        <dbReference type="Proteomes" id="UP000614047"/>
    </source>
</evidence>
<dbReference type="RefSeq" id="WP_197012425.1">
    <property type="nucleotide sequence ID" value="NZ_BAABES010000010.1"/>
</dbReference>
<keyword evidence="2" id="KW-1185">Reference proteome</keyword>
<gene>
    <name evidence="1" type="ORF">IW256_003996</name>
</gene>
<reference evidence="1" key="1">
    <citation type="submission" date="2020-11" db="EMBL/GenBank/DDBJ databases">
        <title>Sequencing the genomes of 1000 actinobacteria strains.</title>
        <authorList>
            <person name="Klenk H.-P."/>
        </authorList>
    </citation>
    <scope>NUCLEOTIDE SEQUENCE</scope>
    <source>
        <strain evidence="1">DSM 43175</strain>
    </source>
</reference>
<accession>A0A931GJM0</accession>
<evidence type="ECO:0000313" key="1">
    <source>
        <dbReference type="EMBL" id="MBG6089883.1"/>
    </source>
</evidence>
<comment type="caution">
    <text evidence="1">The sequence shown here is derived from an EMBL/GenBank/DDBJ whole genome shotgun (WGS) entry which is preliminary data.</text>
</comment>